<evidence type="ECO:0000256" key="6">
    <source>
        <dbReference type="ARBA" id="ARBA00023136"/>
    </source>
</evidence>
<feature type="transmembrane region" description="Helical" evidence="7">
    <location>
        <begin position="48"/>
        <end position="66"/>
    </location>
</feature>
<dbReference type="EMBL" id="JARULN010000003">
    <property type="protein sequence ID" value="MDG5753520.1"/>
    <property type="molecule type" value="Genomic_DNA"/>
</dbReference>
<dbReference type="InterPro" id="IPR036259">
    <property type="entry name" value="MFS_trans_sf"/>
</dbReference>
<gene>
    <name evidence="9" type="ORF">P6P90_05960</name>
</gene>
<feature type="transmembrane region" description="Helical" evidence="7">
    <location>
        <begin position="208"/>
        <end position="224"/>
    </location>
</feature>
<keyword evidence="5 7" id="KW-1133">Transmembrane helix</keyword>
<dbReference type="PANTHER" id="PTHR23522:SF4">
    <property type="entry name" value="NUCLEOSIDE PERMEASE NUPG-RELATED"/>
    <property type="match status" value="1"/>
</dbReference>
<evidence type="ECO:0000256" key="2">
    <source>
        <dbReference type="ARBA" id="ARBA00022448"/>
    </source>
</evidence>
<keyword evidence="4 7" id="KW-0812">Transmembrane</keyword>
<feature type="transmembrane region" description="Helical" evidence="7">
    <location>
        <begin position="272"/>
        <end position="290"/>
    </location>
</feature>
<keyword evidence="6 7" id="KW-0472">Membrane</keyword>
<evidence type="ECO:0000256" key="7">
    <source>
        <dbReference type="SAM" id="Phobius"/>
    </source>
</evidence>
<feature type="transmembrane region" description="Helical" evidence="7">
    <location>
        <begin position="161"/>
        <end position="182"/>
    </location>
</feature>
<reference evidence="9 10" key="1">
    <citation type="submission" date="2023-04" db="EMBL/GenBank/DDBJ databases">
        <title>Ectobacillus antri isolated from activated sludge.</title>
        <authorList>
            <person name="Yan P."/>
            <person name="Liu X."/>
        </authorList>
    </citation>
    <scope>NUCLEOTIDE SEQUENCE [LARGE SCALE GENOMIC DNA]</scope>
    <source>
        <strain evidence="9 10">C18H</strain>
    </source>
</reference>
<dbReference type="InterPro" id="IPR024989">
    <property type="entry name" value="MFS_assoc_dom"/>
</dbReference>
<accession>A0ABT6H3C5</accession>
<protein>
    <submittedName>
        <fullName evidence="9">MFS transporter</fullName>
    </submittedName>
</protein>
<keyword evidence="3" id="KW-1003">Cell membrane</keyword>
<evidence type="ECO:0000256" key="4">
    <source>
        <dbReference type="ARBA" id="ARBA00022692"/>
    </source>
</evidence>
<feature type="transmembrane region" description="Helical" evidence="7">
    <location>
        <begin position="230"/>
        <end position="251"/>
    </location>
</feature>
<feature type="domain" description="Major facilitator superfamily associated" evidence="8">
    <location>
        <begin position="15"/>
        <end position="366"/>
    </location>
</feature>
<evidence type="ECO:0000256" key="3">
    <source>
        <dbReference type="ARBA" id="ARBA00022475"/>
    </source>
</evidence>
<evidence type="ECO:0000256" key="5">
    <source>
        <dbReference type="ARBA" id="ARBA00022989"/>
    </source>
</evidence>
<feature type="transmembrane region" description="Helical" evidence="7">
    <location>
        <begin position="296"/>
        <end position="319"/>
    </location>
</feature>
<evidence type="ECO:0000313" key="9">
    <source>
        <dbReference type="EMBL" id="MDG5753520.1"/>
    </source>
</evidence>
<dbReference type="Pfam" id="PF12832">
    <property type="entry name" value="MFS_1_like"/>
    <property type="match status" value="1"/>
</dbReference>
<proteinExistence type="predicted"/>
<dbReference type="RefSeq" id="WP_124564368.1">
    <property type="nucleotide sequence ID" value="NZ_JARRRY010000002.1"/>
</dbReference>
<feature type="transmembrane region" description="Helical" evidence="7">
    <location>
        <begin position="331"/>
        <end position="351"/>
    </location>
</feature>
<feature type="transmembrane region" description="Helical" evidence="7">
    <location>
        <begin position="133"/>
        <end position="155"/>
    </location>
</feature>
<dbReference type="SUPFAM" id="SSF103473">
    <property type="entry name" value="MFS general substrate transporter"/>
    <property type="match status" value="1"/>
</dbReference>
<comment type="subcellular location">
    <subcellularLocation>
        <location evidence="1">Cell membrane</location>
        <topology evidence="1">Multi-pass membrane protein</topology>
    </subcellularLocation>
</comment>
<feature type="transmembrane region" description="Helical" evidence="7">
    <location>
        <begin position="100"/>
        <end position="121"/>
    </location>
</feature>
<evidence type="ECO:0000313" key="10">
    <source>
        <dbReference type="Proteomes" id="UP001218246"/>
    </source>
</evidence>
<feature type="transmembrane region" description="Helical" evidence="7">
    <location>
        <begin position="17"/>
        <end position="36"/>
    </location>
</feature>
<sequence>MDLSVQREAKASITFRILYFLIFFGIGALFPLLGVYLKEQVKLSGMQIGNIMSVGPVVMILIQPMWGIFSDYTQKPRHILFFALLLTGIMGYIYTTTQNYGVLLLIAVLLAFAQSAIVPISDSITLTHVQKRGGAYGSIRLYGAVGFAVAVLVAGKTSEYFSMYAIFYLFAGALFTAALLITQLPRDNAATRGNIREGSKHLLRDKQFALFLLCTFLIFGPIYANNTYFGLFITDLGGTLTGVGLAFLLAAGSEAPFMKWAEGWIQKWGVTYILLFSACISALRWLFYFFEPPLLFVYATTISQGLSIGLFIPAALQYVRQLAPLPMQSTAVALYATAGGGFGTWFCTFTGGVLMDRFGVENVYIFFFILTCVGIALLVWPLHKKVGV</sequence>
<evidence type="ECO:0000256" key="1">
    <source>
        <dbReference type="ARBA" id="ARBA00004651"/>
    </source>
</evidence>
<dbReference type="Proteomes" id="UP001218246">
    <property type="component" value="Unassembled WGS sequence"/>
</dbReference>
<name>A0ABT6H3C5_9BACI</name>
<feature type="transmembrane region" description="Helical" evidence="7">
    <location>
        <begin position="363"/>
        <end position="382"/>
    </location>
</feature>
<evidence type="ECO:0000259" key="8">
    <source>
        <dbReference type="Pfam" id="PF12832"/>
    </source>
</evidence>
<dbReference type="Gene3D" id="1.20.1250.20">
    <property type="entry name" value="MFS general substrate transporter like domains"/>
    <property type="match status" value="2"/>
</dbReference>
<organism evidence="9 10">
    <name type="scientific">Ectobacillus antri</name>
    <dbReference type="NCBI Taxonomy" id="2486280"/>
    <lineage>
        <taxon>Bacteria</taxon>
        <taxon>Bacillati</taxon>
        <taxon>Bacillota</taxon>
        <taxon>Bacilli</taxon>
        <taxon>Bacillales</taxon>
        <taxon>Bacillaceae</taxon>
        <taxon>Ectobacillus</taxon>
    </lineage>
</organism>
<dbReference type="PANTHER" id="PTHR23522">
    <property type="entry name" value="BLL5896 PROTEIN"/>
    <property type="match status" value="1"/>
</dbReference>
<comment type="caution">
    <text evidence="9">The sequence shown here is derived from an EMBL/GenBank/DDBJ whole genome shotgun (WGS) entry which is preliminary data.</text>
</comment>
<keyword evidence="2" id="KW-0813">Transport</keyword>
<feature type="transmembrane region" description="Helical" evidence="7">
    <location>
        <begin position="78"/>
        <end position="94"/>
    </location>
</feature>
<keyword evidence="10" id="KW-1185">Reference proteome</keyword>